<name>A0A9P6EE02_9AGAR</name>
<dbReference type="Proteomes" id="UP000807306">
    <property type="component" value="Unassembled WGS sequence"/>
</dbReference>
<organism evidence="17 18">
    <name type="scientific">Crepidotus variabilis</name>
    <dbReference type="NCBI Taxonomy" id="179855"/>
    <lineage>
        <taxon>Eukaryota</taxon>
        <taxon>Fungi</taxon>
        <taxon>Dikarya</taxon>
        <taxon>Basidiomycota</taxon>
        <taxon>Agaricomycotina</taxon>
        <taxon>Agaricomycetes</taxon>
        <taxon>Agaricomycetidae</taxon>
        <taxon>Agaricales</taxon>
        <taxon>Agaricineae</taxon>
        <taxon>Crepidotaceae</taxon>
        <taxon>Crepidotus</taxon>
    </lineage>
</organism>
<dbReference type="PANTHER" id="PTHR32361:SF9">
    <property type="entry name" value="FERRIC REDUCTASE TRANSMEMBRANE COMPONENT 3-RELATED"/>
    <property type="match status" value="1"/>
</dbReference>
<dbReference type="EMBL" id="MU157863">
    <property type="protein sequence ID" value="KAF9527245.1"/>
    <property type="molecule type" value="Genomic_DNA"/>
</dbReference>
<dbReference type="InterPro" id="IPR013130">
    <property type="entry name" value="Fe3_Rdtase_TM_dom"/>
</dbReference>
<feature type="transmembrane region" description="Helical" evidence="15">
    <location>
        <begin position="20"/>
        <end position="40"/>
    </location>
</feature>
<evidence type="ECO:0000256" key="1">
    <source>
        <dbReference type="ARBA" id="ARBA00004651"/>
    </source>
</evidence>
<dbReference type="GO" id="GO:0006879">
    <property type="term" value="P:intracellular iron ion homeostasis"/>
    <property type="evidence" value="ECO:0007669"/>
    <property type="project" value="TreeGrafter"/>
</dbReference>
<feature type="transmembrane region" description="Helical" evidence="15">
    <location>
        <begin position="143"/>
        <end position="167"/>
    </location>
</feature>
<evidence type="ECO:0000256" key="13">
    <source>
        <dbReference type="ARBA" id="ARBA00048483"/>
    </source>
</evidence>
<evidence type="ECO:0000256" key="15">
    <source>
        <dbReference type="SAM" id="Phobius"/>
    </source>
</evidence>
<evidence type="ECO:0000256" key="7">
    <source>
        <dbReference type="ARBA" id="ARBA00022982"/>
    </source>
</evidence>
<evidence type="ECO:0000256" key="10">
    <source>
        <dbReference type="ARBA" id="ARBA00023065"/>
    </source>
</evidence>
<keyword evidence="18" id="KW-1185">Reference proteome</keyword>
<dbReference type="Gene3D" id="3.40.50.80">
    <property type="entry name" value="Nucleotide-binding domain of ferredoxin-NADP reductase (FNR) module"/>
    <property type="match status" value="1"/>
</dbReference>
<protein>
    <recommendedName>
        <fullName evidence="3">ferric-chelate reductase (NADPH)</fullName>
        <ecNumber evidence="3">1.16.1.9</ecNumber>
    </recommendedName>
</protein>
<evidence type="ECO:0000256" key="11">
    <source>
        <dbReference type="ARBA" id="ARBA00023136"/>
    </source>
</evidence>
<proteinExistence type="inferred from homology"/>
<evidence type="ECO:0000256" key="8">
    <source>
        <dbReference type="ARBA" id="ARBA00022989"/>
    </source>
</evidence>
<dbReference type="GO" id="GO:0005886">
    <property type="term" value="C:plasma membrane"/>
    <property type="evidence" value="ECO:0007669"/>
    <property type="project" value="UniProtKB-SubCell"/>
</dbReference>
<dbReference type="InterPro" id="IPR013121">
    <property type="entry name" value="Fe_red_NAD-bd_6"/>
</dbReference>
<dbReference type="GO" id="GO:0015677">
    <property type="term" value="P:copper ion import"/>
    <property type="evidence" value="ECO:0007669"/>
    <property type="project" value="TreeGrafter"/>
</dbReference>
<dbReference type="InterPro" id="IPR039261">
    <property type="entry name" value="FNR_nucleotide-bd"/>
</dbReference>
<evidence type="ECO:0000256" key="3">
    <source>
        <dbReference type="ARBA" id="ARBA00012668"/>
    </source>
</evidence>
<evidence type="ECO:0000313" key="18">
    <source>
        <dbReference type="Proteomes" id="UP000807306"/>
    </source>
</evidence>
<evidence type="ECO:0000256" key="2">
    <source>
        <dbReference type="ARBA" id="ARBA00006278"/>
    </source>
</evidence>
<feature type="region of interest" description="Disordered" evidence="14">
    <location>
        <begin position="548"/>
        <end position="589"/>
    </location>
</feature>
<keyword evidence="5" id="KW-1003">Cell membrane</keyword>
<gene>
    <name evidence="17" type="ORF">CPB83DRAFT_856618</name>
</gene>
<dbReference type="Pfam" id="PF08030">
    <property type="entry name" value="NAD_binding_6"/>
    <property type="match status" value="1"/>
</dbReference>
<dbReference type="PANTHER" id="PTHR32361">
    <property type="entry name" value="FERRIC/CUPRIC REDUCTASE TRANSMEMBRANE COMPONENT"/>
    <property type="match status" value="1"/>
</dbReference>
<evidence type="ECO:0000256" key="14">
    <source>
        <dbReference type="SAM" id="MobiDB-lite"/>
    </source>
</evidence>
<evidence type="ECO:0000256" key="12">
    <source>
        <dbReference type="ARBA" id="ARBA00023180"/>
    </source>
</evidence>
<evidence type="ECO:0000256" key="9">
    <source>
        <dbReference type="ARBA" id="ARBA00023002"/>
    </source>
</evidence>
<evidence type="ECO:0000256" key="5">
    <source>
        <dbReference type="ARBA" id="ARBA00022475"/>
    </source>
</evidence>
<dbReference type="EC" id="1.16.1.9" evidence="3"/>
<reference evidence="17" key="1">
    <citation type="submission" date="2020-11" db="EMBL/GenBank/DDBJ databases">
        <authorList>
            <consortium name="DOE Joint Genome Institute"/>
            <person name="Ahrendt S."/>
            <person name="Riley R."/>
            <person name="Andreopoulos W."/>
            <person name="Labutti K."/>
            <person name="Pangilinan J."/>
            <person name="Ruiz-Duenas F.J."/>
            <person name="Barrasa J.M."/>
            <person name="Sanchez-Garcia M."/>
            <person name="Camarero S."/>
            <person name="Miyauchi S."/>
            <person name="Serrano A."/>
            <person name="Linde D."/>
            <person name="Babiker R."/>
            <person name="Drula E."/>
            <person name="Ayuso-Fernandez I."/>
            <person name="Pacheco R."/>
            <person name="Padilla G."/>
            <person name="Ferreira P."/>
            <person name="Barriuso J."/>
            <person name="Kellner H."/>
            <person name="Castanera R."/>
            <person name="Alfaro M."/>
            <person name="Ramirez L."/>
            <person name="Pisabarro A.G."/>
            <person name="Kuo A."/>
            <person name="Tritt A."/>
            <person name="Lipzen A."/>
            <person name="He G."/>
            <person name="Yan M."/>
            <person name="Ng V."/>
            <person name="Cullen D."/>
            <person name="Martin F."/>
            <person name="Rosso M.-N."/>
            <person name="Henrissat B."/>
            <person name="Hibbett D."/>
            <person name="Martinez A.T."/>
            <person name="Grigoriev I.V."/>
        </authorList>
    </citation>
    <scope>NUCLEOTIDE SEQUENCE</scope>
    <source>
        <strain evidence="17">CBS 506.95</strain>
    </source>
</reference>
<evidence type="ECO:0000256" key="4">
    <source>
        <dbReference type="ARBA" id="ARBA00022448"/>
    </source>
</evidence>
<dbReference type="OrthoDB" id="17725at2759"/>
<dbReference type="GO" id="GO:0052851">
    <property type="term" value="F:ferric-chelate reductase (NADPH) activity"/>
    <property type="evidence" value="ECO:0007669"/>
    <property type="project" value="UniProtKB-EC"/>
</dbReference>
<keyword evidence="7" id="KW-0249">Electron transport</keyword>
<keyword evidence="9" id="KW-0560">Oxidoreductase</keyword>
<feature type="domain" description="FAD-binding FR-type" evidence="16">
    <location>
        <begin position="314"/>
        <end position="436"/>
    </location>
</feature>
<comment type="catalytic activity">
    <reaction evidence="13">
        <text>2 a Fe(II)-siderophore + NADP(+) + H(+) = 2 a Fe(III)-siderophore + NADPH</text>
        <dbReference type="Rhea" id="RHEA:28795"/>
        <dbReference type="Rhea" id="RHEA-COMP:11342"/>
        <dbReference type="Rhea" id="RHEA-COMP:11344"/>
        <dbReference type="ChEBI" id="CHEBI:15378"/>
        <dbReference type="ChEBI" id="CHEBI:29033"/>
        <dbReference type="ChEBI" id="CHEBI:29034"/>
        <dbReference type="ChEBI" id="CHEBI:57783"/>
        <dbReference type="ChEBI" id="CHEBI:58349"/>
        <dbReference type="EC" id="1.16.1.9"/>
    </reaction>
</comment>
<dbReference type="SUPFAM" id="SSF63380">
    <property type="entry name" value="Riboflavin synthase domain-like"/>
    <property type="match status" value="1"/>
</dbReference>
<keyword evidence="8 15" id="KW-1133">Transmembrane helix</keyword>
<dbReference type="InterPro" id="IPR013112">
    <property type="entry name" value="FAD-bd_8"/>
</dbReference>
<dbReference type="SFLD" id="SFLDG01168">
    <property type="entry name" value="Ferric_reductase_subgroup_(FRE"/>
    <property type="match status" value="1"/>
</dbReference>
<evidence type="ECO:0000259" key="16">
    <source>
        <dbReference type="PROSITE" id="PS51384"/>
    </source>
</evidence>
<keyword evidence="11 15" id="KW-0472">Membrane</keyword>
<keyword evidence="10" id="KW-0406">Ion transport</keyword>
<accession>A0A9P6EE02</accession>
<evidence type="ECO:0000256" key="6">
    <source>
        <dbReference type="ARBA" id="ARBA00022692"/>
    </source>
</evidence>
<keyword evidence="4" id="KW-0813">Transport</keyword>
<dbReference type="AlphaFoldDB" id="A0A9P6EE02"/>
<dbReference type="InterPro" id="IPR017938">
    <property type="entry name" value="Riboflavin_synthase-like_b-brl"/>
</dbReference>
<feature type="transmembrane region" description="Helical" evidence="15">
    <location>
        <begin position="304"/>
        <end position="323"/>
    </location>
</feature>
<comment type="caution">
    <text evidence="17">The sequence shown here is derived from an EMBL/GenBank/DDBJ whole genome shotgun (WGS) entry which is preliminary data.</text>
</comment>
<dbReference type="GO" id="GO:0006826">
    <property type="term" value="P:iron ion transport"/>
    <property type="evidence" value="ECO:0007669"/>
    <property type="project" value="UniProtKB-ARBA"/>
</dbReference>
<dbReference type="InterPro" id="IPR017927">
    <property type="entry name" value="FAD-bd_FR_type"/>
</dbReference>
<keyword evidence="6 15" id="KW-0812">Transmembrane</keyword>
<feature type="transmembrane region" description="Helical" evidence="15">
    <location>
        <begin position="280"/>
        <end position="298"/>
    </location>
</feature>
<comment type="subcellular location">
    <subcellularLocation>
        <location evidence="1">Cell membrane</location>
        <topology evidence="1">Multi-pass membrane protein</topology>
    </subcellularLocation>
</comment>
<comment type="similarity">
    <text evidence="2">Belongs to the ferric reductase (FRE) family.</text>
</comment>
<dbReference type="CDD" id="cd06186">
    <property type="entry name" value="NOX_Duox_like_FAD_NADP"/>
    <property type="match status" value="1"/>
</dbReference>
<dbReference type="SFLD" id="SFLDS00052">
    <property type="entry name" value="Ferric_Reductase_Domain"/>
    <property type="match status" value="1"/>
</dbReference>
<dbReference type="Pfam" id="PF01794">
    <property type="entry name" value="Ferric_reduct"/>
    <property type="match status" value="1"/>
</dbReference>
<evidence type="ECO:0000313" key="17">
    <source>
        <dbReference type="EMBL" id="KAF9527245.1"/>
    </source>
</evidence>
<keyword evidence="12" id="KW-0325">Glycoprotein</keyword>
<sequence>MSNFTAFEVVGGPAHNLSDFALVFHVNLLIISVIAAIAVVRLPRAFALFGTPREWIDGHFLRYVPYKPSRQFVQAAHLTYPPPDKEYTDSSSDDSHSSSGYSYRVQPQRLTVTGLPVEVQYPPHVAAWFKPLRPVLTTLRIRIAPGFSVGQFIILTIWFYSLVYATFFDSNIITDNSRTGWIAVGQLAFVYAFAQKNNILGGMLGYGYEKVNFLHRFSGRIVVLASNVHSFHYFYKWTLEGSFKQNMANPHRIMGVIALLCMDILYLFSIKFVRDRSYNLFYRSHLICLALVLPATYFHKTATLPYLFACVAIYGFDRVIRVFKTRISNAYIRPLPELDVTRVEIPNVNAGWRAGQHIRLRVLSLQMGWLGWTESHPFTVASVSHGPEGMVLMCKRAGGWTRSLFDMAKLTSYTEGGTGRNVKVAVEGPYGGPKHTIFSSFSAAVFIAGGSGITYALTAIQDLVQKDLQGQSRVKIIELVWTLPEPSGLAPILPTLISLVHQSVFTPIRISIFYTRAPTGIQPAFFAFSESPVLSASPIPAVLNRISGHEKQRSGSRQALRNGSPGSSPSTSPPPRNHPSSPSYFPPNMSLAPGRPKYSKIMEGAIQRAVTLGAGVKDDERITGVVVGVCGPIEMADDVARAVGSIEATRRDQVGGIELCEEVFGW</sequence>
<dbReference type="InterPro" id="IPR051410">
    <property type="entry name" value="Ferric/Cupric_Reductase"/>
</dbReference>
<dbReference type="Pfam" id="PF08022">
    <property type="entry name" value="FAD_binding_8"/>
    <property type="match status" value="1"/>
</dbReference>
<dbReference type="SUPFAM" id="SSF52343">
    <property type="entry name" value="Ferredoxin reductase-like, C-terminal NADP-linked domain"/>
    <property type="match status" value="1"/>
</dbReference>
<feature type="transmembrane region" description="Helical" evidence="15">
    <location>
        <begin position="255"/>
        <end position="273"/>
    </location>
</feature>
<dbReference type="PROSITE" id="PS51384">
    <property type="entry name" value="FAD_FR"/>
    <property type="match status" value="1"/>
</dbReference>